<dbReference type="InterPro" id="IPR036312">
    <property type="entry name" value="Bifun_inhib/LTP/seed_sf"/>
</dbReference>
<proteinExistence type="inferred from homology"/>
<organism evidence="4 5">
    <name type="scientific">Juglans regia</name>
    <name type="common">English walnut</name>
    <dbReference type="NCBI Taxonomy" id="51240"/>
    <lineage>
        <taxon>Eukaryota</taxon>
        <taxon>Viridiplantae</taxon>
        <taxon>Streptophyta</taxon>
        <taxon>Embryophyta</taxon>
        <taxon>Tracheophyta</taxon>
        <taxon>Spermatophyta</taxon>
        <taxon>Magnoliopsida</taxon>
        <taxon>eudicotyledons</taxon>
        <taxon>Gunneridae</taxon>
        <taxon>Pentapetalae</taxon>
        <taxon>rosids</taxon>
        <taxon>fabids</taxon>
        <taxon>Fagales</taxon>
        <taxon>Juglandaceae</taxon>
        <taxon>Juglans</taxon>
    </lineage>
</organism>
<dbReference type="OrthoDB" id="1873458at2759"/>
<dbReference type="GO" id="GO:0005576">
    <property type="term" value="C:extracellular region"/>
    <property type="evidence" value="ECO:0007669"/>
    <property type="project" value="UniProtKB-SubCell"/>
</dbReference>
<evidence type="ECO:0000256" key="1">
    <source>
        <dbReference type="ARBA" id="ARBA00004613"/>
    </source>
</evidence>
<dbReference type="GeneID" id="108998628"/>
<dbReference type="PANTHER" id="PTHR35501:SF3">
    <property type="entry name" value="PROTEIN YY1"/>
    <property type="match status" value="1"/>
</dbReference>
<accession>A0A2I4FGI9</accession>
<dbReference type="KEGG" id="jre:108998628"/>
<keyword evidence="2" id="KW-0964">Secreted</keyword>
<comment type="subcellular location">
    <subcellularLocation>
        <location evidence="1">Secreted</location>
    </subcellularLocation>
</comment>
<comment type="similarity">
    <text evidence="3">Belongs to the A9/FIL1 family.</text>
</comment>
<evidence type="ECO:0000313" key="4">
    <source>
        <dbReference type="Proteomes" id="UP000235220"/>
    </source>
</evidence>
<dbReference type="STRING" id="51240.A0A2I4FGI9"/>
<evidence type="ECO:0000256" key="3">
    <source>
        <dbReference type="ARBA" id="ARBA00038300"/>
    </source>
</evidence>
<keyword evidence="4" id="KW-1185">Reference proteome</keyword>
<dbReference type="PANTHER" id="PTHR35501">
    <property type="entry name" value="PROTEIN YY1"/>
    <property type="match status" value="1"/>
</dbReference>
<dbReference type="Pfam" id="PF14368">
    <property type="entry name" value="LTP_2"/>
    <property type="match status" value="1"/>
</dbReference>
<dbReference type="AlphaFoldDB" id="A0A2I4FGI9"/>
<dbReference type="SUPFAM" id="SSF47699">
    <property type="entry name" value="Bifunctional inhibitor/lipid-transfer protein/seed storage 2S albumin"/>
    <property type="match status" value="1"/>
</dbReference>
<gene>
    <name evidence="5" type="primary">LOC108998628</name>
</gene>
<evidence type="ECO:0000313" key="5">
    <source>
        <dbReference type="RefSeq" id="XP_018830780.1"/>
    </source>
</evidence>
<dbReference type="Gene3D" id="1.10.110.10">
    <property type="entry name" value="Plant lipid-transfer and hydrophobic proteins"/>
    <property type="match status" value="1"/>
</dbReference>
<reference evidence="5" key="1">
    <citation type="submission" date="2025-08" db="UniProtKB">
        <authorList>
            <consortium name="RefSeq"/>
        </authorList>
    </citation>
    <scope>IDENTIFICATION</scope>
    <source>
        <tissue evidence="5">Leaves</tissue>
    </source>
</reference>
<evidence type="ECO:0000256" key="2">
    <source>
        <dbReference type="ARBA" id="ARBA00022525"/>
    </source>
</evidence>
<dbReference type="SMART" id="SM00499">
    <property type="entry name" value="AAI"/>
    <property type="match status" value="1"/>
</dbReference>
<dbReference type="Proteomes" id="UP000235220">
    <property type="component" value="Chromosome 1"/>
</dbReference>
<dbReference type="Gramene" id="Jr01_12030_p1">
    <property type="protein sequence ID" value="cds.Jr01_12030_p1"/>
    <property type="gene ID" value="Jr01_12030"/>
</dbReference>
<dbReference type="RefSeq" id="XP_018830780.1">
    <property type="nucleotide sequence ID" value="XM_018975235.2"/>
</dbReference>
<name>A0A2I4FGI9_JUGRE</name>
<protein>
    <submittedName>
        <fullName evidence="5">Stamen-specific protein FIL1-like</fullName>
    </submittedName>
</protein>
<dbReference type="InterPro" id="IPR016140">
    <property type="entry name" value="Bifunc_inhib/LTP/seed_store"/>
</dbReference>
<sequence>MAALKSLVSLSSQVAVLLVLLMALAVEIQTAQAQTCAASLNNLNVCTPFVLPGAANTSPSPACCGALQAVPNDCLCSTLRIVARLPAQCNLPSRSSCGVN</sequence>